<dbReference type="CDD" id="cd00158">
    <property type="entry name" value="RHOD"/>
    <property type="match status" value="1"/>
</dbReference>
<dbReference type="GO" id="GO:0005783">
    <property type="term" value="C:endoplasmic reticulum"/>
    <property type="evidence" value="ECO:0007669"/>
    <property type="project" value="TreeGrafter"/>
</dbReference>
<dbReference type="InterPro" id="IPR001763">
    <property type="entry name" value="Rhodanese-like_dom"/>
</dbReference>
<dbReference type="Gene3D" id="3.10.50.40">
    <property type="match status" value="1"/>
</dbReference>
<gene>
    <name evidence="7" type="ORF">METZ01_LOCUS233689</name>
</gene>
<protein>
    <recommendedName>
        <fullName evidence="2">peptidylprolyl isomerase</fullName>
        <ecNumber evidence="2">5.2.1.8</ecNumber>
    </recommendedName>
</protein>
<dbReference type="InterPro" id="IPR001179">
    <property type="entry name" value="PPIase_FKBP_dom"/>
</dbReference>
<dbReference type="GO" id="GO:0003755">
    <property type="term" value="F:peptidyl-prolyl cis-trans isomerase activity"/>
    <property type="evidence" value="ECO:0007669"/>
    <property type="project" value="UniProtKB-KW"/>
</dbReference>
<evidence type="ECO:0000256" key="3">
    <source>
        <dbReference type="ARBA" id="ARBA00023110"/>
    </source>
</evidence>
<dbReference type="Pfam" id="PF00254">
    <property type="entry name" value="FKBP_C"/>
    <property type="match status" value="1"/>
</dbReference>
<dbReference type="SMART" id="SM00450">
    <property type="entry name" value="RHOD"/>
    <property type="match status" value="1"/>
</dbReference>
<proteinExistence type="predicted"/>
<comment type="catalytic activity">
    <reaction evidence="1">
        <text>[protein]-peptidylproline (omega=180) = [protein]-peptidylproline (omega=0)</text>
        <dbReference type="Rhea" id="RHEA:16237"/>
        <dbReference type="Rhea" id="RHEA-COMP:10747"/>
        <dbReference type="Rhea" id="RHEA-COMP:10748"/>
        <dbReference type="ChEBI" id="CHEBI:83833"/>
        <dbReference type="ChEBI" id="CHEBI:83834"/>
        <dbReference type="EC" id="5.2.1.8"/>
    </reaction>
</comment>
<dbReference type="Pfam" id="PF00581">
    <property type="entry name" value="Rhodanese"/>
    <property type="match status" value="1"/>
</dbReference>
<dbReference type="FunFam" id="3.10.50.40:FF:000006">
    <property type="entry name" value="Peptidyl-prolyl cis-trans isomerase"/>
    <property type="match status" value="1"/>
</dbReference>
<evidence type="ECO:0000256" key="1">
    <source>
        <dbReference type="ARBA" id="ARBA00000971"/>
    </source>
</evidence>
<evidence type="ECO:0000259" key="5">
    <source>
        <dbReference type="PROSITE" id="PS50059"/>
    </source>
</evidence>
<dbReference type="SUPFAM" id="SSF54534">
    <property type="entry name" value="FKBP-like"/>
    <property type="match status" value="1"/>
</dbReference>
<dbReference type="PROSITE" id="PS50059">
    <property type="entry name" value="FKBP_PPIASE"/>
    <property type="match status" value="1"/>
</dbReference>
<dbReference type="InterPro" id="IPR036873">
    <property type="entry name" value="Rhodanese-like_dom_sf"/>
</dbReference>
<dbReference type="InterPro" id="IPR046357">
    <property type="entry name" value="PPIase_dom_sf"/>
</dbReference>
<sequence length="259" mass="29302">MNKILLFFLVLFIFSCTSKIKNSNNLSENKSIEILSEVHGLGDKIKNHYKISVHYVGTLEDGTEFDNSYKRKQPFEFQIGIRQVIPGWEIALMGMQVGGKKKFKVPPSFAYGNSGAGDLIPPNSSLIFDVEIINIKPPGYIEINSEQLLSLQKEKLFLLMKKKLILIDIRTEKEWQLTGVIEGSYKISAFDSMGNLNSNFLKMYKKNVKENDHVVFISDKGEVSSILANGFIENLGMKNIYSLKGGIQEWIIKGNKINI</sequence>
<accession>A0A382H120</accession>
<feature type="domain" description="Rhodanese" evidence="6">
    <location>
        <begin position="160"/>
        <end position="259"/>
    </location>
</feature>
<evidence type="ECO:0000256" key="2">
    <source>
        <dbReference type="ARBA" id="ARBA00013194"/>
    </source>
</evidence>
<dbReference type="AlphaFoldDB" id="A0A382H120"/>
<organism evidence="7">
    <name type="scientific">marine metagenome</name>
    <dbReference type="NCBI Taxonomy" id="408172"/>
    <lineage>
        <taxon>unclassified sequences</taxon>
        <taxon>metagenomes</taxon>
        <taxon>ecological metagenomes</taxon>
    </lineage>
</organism>
<evidence type="ECO:0000256" key="4">
    <source>
        <dbReference type="ARBA" id="ARBA00023235"/>
    </source>
</evidence>
<dbReference type="EC" id="5.2.1.8" evidence="2"/>
<feature type="domain" description="PPIase FKBP-type" evidence="5">
    <location>
        <begin position="48"/>
        <end position="136"/>
    </location>
</feature>
<reference evidence="7" key="1">
    <citation type="submission" date="2018-05" db="EMBL/GenBank/DDBJ databases">
        <authorList>
            <person name="Lanie J.A."/>
            <person name="Ng W.-L."/>
            <person name="Kazmierczak K.M."/>
            <person name="Andrzejewski T.M."/>
            <person name="Davidsen T.M."/>
            <person name="Wayne K.J."/>
            <person name="Tettelin H."/>
            <person name="Glass J.I."/>
            <person name="Rusch D."/>
            <person name="Podicherti R."/>
            <person name="Tsui H.-C.T."/>
            <person name="Winkler M.E."/>
        </authorList>
    </citation>
    <scope>NUCLEOTIDE SEQUENCE</scope>
</reference>
<dbReference type="PROSITE" id="PS50206">
    <property type="entry name" value="RHODANESE_3"/>
    <property type="match status" value="1"/>
</dbReference>
<name>A0A382H120_9ZZZZ</name>
<keyword evidence="4" id="KW-0413">Isomerase</keyword>
<dbReference type="Gene3D" id="3.40.250.10">
    <property type="entry name" value="Rhodanese-like domain"/>
    <property type="match status" value="1"/>
</dbReference>
<evidence type="ECO:0000313" key="7">
    <source>
        <dbReference type="EMBL" id="SVB80835.1"/>
    </source>
</evidence>
<dbReference type="SUPFAM" id="SSF52821">
    <property type="entry name" value="Rhodanese/Cell cycle control phosphatase"/>
    <property type="match status" value="1"/>
</dbReference>
<dbReference type="PROSITE" id="PS51257">
    <property type="entry name" value="PROKAR_LIPOPROTEIN"/>
    <property type="match status" value="1"/>
</dbReference>
<dbReference type="InterPro" id="IPR044609">
    <property type="entry name" value="FKBP2/11"/>
</dbReference>
<keyword evidence="3" id="KW-0697">Rotamase</keyword>
<dbReference type="PANTHER" id="PTHR45779">
    <property type="entry name" value="PEPTIDYLPROLYL ISOMERASE"/>
    <property type="match status" value="1"/>
</dbReference>
<evidence type="ECO:0000259" key="6">
    <source>
        <dbReference type="PROSITE" id="PS50206"/>
    </source>
</evidence>
<dbReference type="EMBL" id="UINC01058503">
    <property type="protein sequence ID" value="SVB80835.1"/>
    <property type="molecule type" value="Genomic_DNA"/>
</dbReference>
<dbReference type="PANTHER" id="PTHR45779:SF7">
    <property type="entry name" value="PEPTIDYLPROLYL ISOMERASE"/>
    <property type="match status" value="1"/>
</dbReference>